<organism evidence="5 6">
    <name type="scientific">Stylophora pistillata</name>
    <name type="common">Smooth cauliflower coral</name>
    <dbReference type="NCBI Taxonomy" id="50429"/>
    <lineage>
        <taxon>Eukaryota</taxon>
        <taxon>Metazoa</taxon>
        <taxon>Cnidaria</taxon>
        <taxon>Anthozoa</taxon>
        <taxon>Hexacorallia</taxon>
        <taxon>Scleractinia</taxon>
        <taxon>Astrocoeniina</taxon>
        <taxon>Pocilloporidae</taxon>
        <taxon>Stylophora</taxon>
    </lineage>
</organism>
<keyword evidence="6" id="KW-1185">Reference proteome</keyword>
<dbReference type="PANTHER" id="PTHR13463:SF3">
    <property type="entry name" value="PROTEIN C10"/>
    <property type="match status" value="1"/>
</dbReference>
<evidence type="ECO:0000256" key="3">
    <source>
        <dbReference type="ARBA" id="ARBA00020502"/>
    </source>
</evidence>
<protein>
    <recommendedName>
        <fullName evidence="3">Protein C10</fullName>
    </recommendedName>
</protein>
<dbReference type="GO" id="GO:0005737">
    <property type="term" value="C:cytoplasm"/>
    <property type="evidence" value="ECO:0007669"/>
    <property type="project" value="UniProtKB-SubCell"/>
</dbReference>
<dbReference type="Pfam" id="PF14974">
    <property type="entry name" value="P_C10"/>
    <property type="match status" value="1"/>
</dbReference>
<accession>A0A2B4SKX5</accession>
<comment type="subcellular location">
    <subcellularLocation>
        <location evidence="1">Cytoplasm</location>
    </subcellularLocation>
</comment>
<dbReference type="InterPro" id="IPR026317">
    <property type="entry name" value="P_C10"/>
</dbReference>
<comment type="caution">
    <text evidence="5">The sequence shown here is derived from an EMBL/GenBank/DDBJ whole genome shotgun (WGS) entry which is preliminary data.</text>
</comment>
<evidence type="ECO:0000256" key="1">
    <source>
        <dbReference type="ARBA" id="ARBA00004496"/>
    </source>
</evidence>
<dbReference type="GO" id="GO:0009791">
    <property type="term" value="P:post-embryonic development"/>
    <property type="evidence" value="ECO:0007669"/>
    <property type="project" value="TreeGrafter"/>
</dbReference>
<evidence type="ECO:0000313" key="6">
    <source>
        <dbReference type="Proteomes" id="UP000225706"/>
    </source>
</evidence>
<dbReference type="AlphaFoldDB" id="A0A2B4SKX5"/>
<proteinExistence type="inferred from homology"/>
<keyword evidence="4" id="KW-0963">Cytoplasm</keyword>
<dbReference type="EMBL" id="LSMT01000061">
    <property type="protein sequence ID" value="PFX29759.1"/>
    <property type="molecule type" value="Genomic_DNA"/>
</dbReference>
<evidence type="ECO:0000313" key="5">
    <source>
        <dbReference type="EMBL" id="PFX29759.1"/>
    </source>
</evidence>
<evidence type="ECO:0000256" key="2">
    <source>
        <dbReference type="ARBA" id="ARBA00007083"/>
    </source>
</evidence>
<sequence>MAQNRLSNVTVEQVKAAMKEILEAFDKPQNKAKIQEIEQEAGSDLVKLLQERLPFAAEIQKEVIKCHGFSDDGDQGSLTFTHAIKLFENEDEEIASMAADLKTKFIPSLPHPPLFVPRDVT</sequence>
<dbReference type="PANTHER" id="PTHR13463">
    <property type="entry name" value="PROTEIN C10"/>
    <property type="match status" value="1"/>
</dbReference>
<evidence type="ECO:0000256" key="4">
    <source>
        <dbReference type="ARBA" id="ARBA00022490"/>
    </source>
</evidence>
<dbReference type="OrthoDB" id="75738at2759"/>
<gene>
    <name evidence="5" type="ORF">AWC38_SpisGene5463</name>
</gene>
<reference evidence="6" key="1">
    <citation type="journal article" date="2017" name="bioRxiv">
        <title>Comparative analysis of the genomes of Stylophora pistillata and Acropora digitifera provides evidence for extensive differences between species of corals.</title>
        <authorList>
            <person name="Voolstra C.R."/>
            <person name="Li Y."/>
            <person name="Liew Y.J."/>
            <person name="Baumgarten S."/>
            <person name="Zoccola D."/>
            <person name="Flot J.-F."/>
            <person name="Tambutte S."/>
            <person name="Allemand D."/>
            <person name="Aranda M."/>
        </authorList>
    </citation>
    <scope>NUCLEOTIDE SEQUENCE [LARGE SCALE GENOMIC DNA]</scope>
</reference>
<name>A0A2B4SKX5_STYPI</name>
<dbReference type="Proteomes" id="UP000225706">
    <property type="component" value="Unassembled WGS sequence"/>
</dbReference>
<comment type="similarity">
    <text evidence="2">Belongs to the UPF0456 family.</text>
</comment>